<evidence type="ECO:0000313" key="4">
    <source>
        <dbReference type="Proteomes" id="UP001642520"/>
    </source>
</evidence>
<feature type="compositionally biased region" description="Polar residues" evidence="1">
    <location>
        <begin position="359"/>
        <end position="375"/>
    </location>
</feature>
<comment type="caution">
    <text evidence="3">The sequence shown here is derived from an EMBL/GenBank/DDBJ whole genome shotgun (WGS) entry which is preliminary data.</text>
</comment>
<feature type="chain" id="PRO_5047006469" evidence="2">
    <location>
        <begin position="24"/>
        <end position="491"/>
    </location>
</feature>
<name>A0ABP1NZJ6_XYLVO</name>
<reference evidence="3 4" key="1">
    <citation type="submission" date="2024-08" db="EMBL/GenBank/DDBJ databases">
        <authorList>
            <person name="Will J Nash"/>
            <person name="Angela Man"/>
            <person name="Seanna McTaggart"/>
            <person name="Kendall Baker"/>
            <person name="Tom Barker"/>
            <person name="Leah Catchpole"/>
            <person name="Alex Durrant"/>
            <person name="Karim Gharbi"/>
            <person name="Naomi Irish"/>
            <person name="Gemy Kaithakottil"/>
            <person name="Debby Ku"/>
            <person name="Aaliyah Providence"/>
            <person name="Felix Shaw"/>
            <person name="David Swarbreck"/>
            <person name="Chris Watkins"/>
            <person name="Ann M. McCartney"/>
            <person name="Giulio Formenti"/>
            <person name="Alice Mouton"/>
            <person name="Noel Vella"/>
            <person name="Bjorn M von Reumont"/>
            <person name="Adriana Vella"/>
            <person name="Wilfried Haerty"/>
        </authorList>
    </citation>
    <scope>NUCLEOTIDE SEQUENCE [LARGE SCALE GENOMIC DNA]</scope>
</reference>
<evidence type="ECO:0000256" key="2">
    <source>
        <dbReference type="SAM" id="SignalP"/>
    </source>
</evidence>
<feature type="region of interest" description="Disordered" evidence="1">
    <location>
        <begin position="225"/>
        <end position="375"/>
    </location>
</feature>
<keyword evidence="2" id="KW-0732">Signal</keyword>
<feature type="signal peptide" evidence="2">
    <location>
        <begin position="1"/>
        <end position="23"/>
    </location>
</feature>
<keyword evidence="4" id="KW-1185">Reference proteome</keyword>
<sequence length="491" mass="55608">MTVRSHWFVAVLVTLTLFAIIVASDTNEIKPSKDDQKLKAFDVRVEGRKLKVKRSESVDERDTSNDLQVEVKPSPKRFVLFRTRPEPKISNEIEDRATGRKGDEAIDQGIQRQYEGRVERNVTPLNESRSAEKARLEEVRVMHEDWKRRECSSNLNDDKYAGKTNATGLYDKVRTRRSKRDAITTNIKNDDYYARKKAVMDKYYARQEEIEARYASMRITNAPNYVQGNKQRKATDKNTASYNVNNKKNSVSKATASASTASRRAKPNQQIGRMMTTNLRRGHRSSNGQTEKSPEENGDEYGSGDYDDSYEDASNQTTDDAIDDKSNEPSYNTVDDKSKQIPNSAIDNGPGPTSDDRSANTLATSSNNAHDDVSQGSVTFQMQSRPDETEFKWGNCTGRQVYQHNLNFSVHKSSMAYVDLSTMLEGSICVTCIRVIPLGKTNIRFYSEVRRGQDGGVNMLKLKFADSENLKLSYIVKIWAVVKRGDRCEDV</sequence>
<gene>
    <name evidence="3" type="ORF">XYLVIOL_LOCUS7734</name>
</gene>
<proteinExistence type="predicted"/>
<feature type="compositionally biased region" description="Polar residues" evidence="1">
    <location>
        <begin position="267"/>
        <end position="291"/>
    </location>
</feature>
<protein>
    <submittedName>
        <fullName evidence="3">Uncharacterized protein</fullName>
    </submittedName>
</protein>
<dbReference type="EMBL" id="CAXAJV020001294">
    <property type="protein sequence ID" value="CAL7946362.1"/>
    <property type="molecule type" value="Genomic_DNA"/>
</dbReference>
<evidence type="ECO:0000313" key="3">
    <source>
        <dbReference type="EMBL" id="CAL7946362.1"/>
    </source>
</evidence>
<organism evidence="3 4">
    <name type="scientific">Xylocopa violacea</name>
    <name type="common">Violet carpenter bee</name>
    <name type="synonym">Apis violacea</name>
    <dbReference type="NCBI Taxonomy" id="135666"/>
    <lineage>
        <taxon>Eukaryota</taxon>
        <taxon>Metazoa</taxon>
        <taxon>Ecdysozoa</taxon>
        <taxon>Arthropoda</taxon>
        <taxon>Hexapoda</taxon>
        <taxon>Insecta</taxon>
        <taxon>Pterygota</taxon>
        <taxon>Neoptera</taxon>
        <taxon>Endopterygota</taxon>
        <taxon>Hymenoptera</taxon>
        <taxon>Apocrita</taxon>
        <taxon>Aculeata</taxon>
        <taxon>Apoidea</taxon>
        <taxon>Anthophila</taxon>
        <taxon>Apidae</taxon>
        <taxon>Xylocopa</taxon>
        <taxon>Xylocopa</taxon>
    </lineage>
</organism>
<evidence type="ECO:0000256" key="1">
    <source>
        <dbReference type="SAM" id="MobiDB-lite"/>
    </source>
</evidence>
<accession>A0ABP1NZJ6</accession>
<dbReference type="Proteomes" id="UP001642520">
    <property type="component" value="Unassembled WGS sequence"/>
</dbReference>
<feature type="compositionally biased region" description="Low complexity" evidence="1">
    <location>
        <begin position="240"/>
        <end position="262"/>
    </location>
</feature>